<dbReference type="AlphaFoldDB" id="A0A9D1EBH4"/>
<proteinExistence type="predicted"/>
<name>A0A9D1EBH4_9FIRM</name>
<evidence type="ECO:0000313" key="1">
    <source>
        <dbReference type="EMBL" id="HIR71772.1"/>
    </source>
</evidence>
<sequence>MTYQEFLKELTAYLRRELPDGTRMHLSQVLKTNGLRLDCITFSAPGLTVSPAVYPEDYFSRLSTCSLASLADEILSLYRDISRHSPDTSLFTNPSRLRPYVVFRLIQQKQNRELLEDLPHIPFLDLAIVFYLLLPCGDHAMTGSALIRHEHLRSWHMTVQDLADLARENTPRLLKQELLPMEEMLRQLLTPEAAEALFTDDRKERCPLYVLTNRLQLYGAGCMLYDGVLETFATARGCDLYVLPSSVHEVLLMPVSEKFSKEELDEMILQVNREHVSREDILSDHVYRYSLKDRKLIC</sequence>
<accession>A0A9D1EBH4</accession>
<protein>
    <submittedName>
        <fullName evidence="1">Uncharacterized protein</fullName>
    </submittedName>
</protein>
<dbReference type="EMBL" id="DVHM01000183">
    <property type="protein sequence ID" value="HIR71772.1"/>
    <property type="molecule type" value="Genomic_DNA"/>
</dbReference>
<dbReference type="Proteomes" id="UP000823912">
    <property type="component" value="Unassembled WGS sequence"/>
</dbReference>
<dbReference type="Pfam" id="PF18941">
    <property type="entry name" value="DUF5688"/>
    <property type="match status" value="1"/>
</dbReference>
<reference evidence="1" key="1">
    <citation type="submission" date="2020-10" db="EMBL/GenBank/DDBJ databases">
        <authorList>
            <person name="Gilroy R."/>
        </authorList>
    </citation>
    <scope>NUCLEOTIDE SEQUENCE</scope>
    <source>
        <strain evidence="1">ChiSjej5B23-6657</strain>
    </source>
</reference>
<evidence type="ECO:0000313" key="2">
    <source>
        <dbReference type="Proteomes" id="UP000823912"/>
    </source>
</evidence>
<gene>
    <name evidence="1" type="ORF">IAA55_10915</name>
</gene>
<dbReference type="InterPro" id="IPR043743">
    <property type="entry name" value="DUF5688"/>
</dbReference>
<organism evidence="1 2">
    <name type="scientific">Candidatus Pullilachnospira gallistercoris</name>
    <dbReference type="NCBI Taxonomy" id="2840911"/>
    <lineage>
        <taxon>Bacteria</taxon>
        <taxon>Bacillati</taxon>
        <taxon>Bacillota</taxon>
        <taxon>Clostridia</taxon>
        <taxon>Lachnospirales</taxon>
        <taxon>Lachnospiraceae</taxon>
        <taxon>Lachnospiraceae incertae sedis</taxon>
        <taxon>Candidatus Pullilachnospira</taxon>
    </lineage>
</organism>
<comment type="caution">
    <text evidence="1">The sequence shown here is derived from an EMBL/GenBank/DDBJ whole genome shotgun (WGS) entry which is preliminary data.</text>
</comment>
<reference evidence="1" key="2">
    <citation type="journal article" date="2021" name="PeerJ">
        <title>Extensive microbial diversity within the chicken gut microbiome revealed by metagenomics and culture.</title>
        <authorList>
            <person name="Gilroy R."/>
            <person name="Ravi A."/>
            <person name="Getino M."/>
            <person name="Pursley I."/>
            <person name="Horton D.L."/>
            <person name="Alikhan N.F."/>
            <person name="Baker D."/>
            <person name="Gharbi K."/>
            <person name="Hall N."/>
            <person name="Watson M."/>
            <person name="Adriaenssens E.M."/>
            <person name="Foster-Nyarko E."/>
            <person name="Jarju S."/>
            <person name="Secka A."/>
            <person name="Antonio M."/>
            <person name="Oren A."/>
            <person name="Chaudhuri R.R."/>
            <person name="La Ragione R."/>
            <person name="Hildebrand F."/>
            <person name="Pallen M.J."/>
        </authorList>
    </citation>
    <scope>NUCLEOTIDE SEQUENCE</scope>
    <source>
        <strain evidence="1">ChiSjej5B23-6657</strain>
    </source>
</reference>